<dbReference type="Gene3D" id="3.60.110.10">
    <property type="entry name" value="Carbon-nitrogen hydrolase"/>
    <property type="match status" value="1"/>
</dbReference>
<reference evidence="5 6" key="2">
    <citation type="journal article" date="2016" name="Infect. Immun.">
        <title>Helicobacter saguini, a Novel Helicobacter Isolated from Cotton-Top Tamarins with Ulcerative Colitis, Has Proinflammatory Properties and Induces Typhlocolitis and Dysplasia in Gnotobiotic IL-10-/- Mice.</title>
        <authorList>
            <person name="Shen Z."/>
            <person name="Mannion A."/>
            <person name="Whary M.T."/>
            <person name="Muthupalani S."/>
            <person name="Sheh A."/>
            <person name="Feng Y."/>
            <person name="Gong G."/>
            <person name="Vandamme P."/>
            <person name="Holcombe H.R."/>
            <person name="Paster B.J."/>
            <person name="Fox J.G."/>
        </authorList>
    </citation>
    <scope>NUCLEOTIDE SEQUENCE [LARGE SCALE GENOMIC DNA]</scope>
    <source>
        <strain evidence="5 6">MIT 97-6194</strain>
    </source>
</reference>
<dbReference type="GO" id="GO:0033388">
    <property type="term" value="P:putrescine biosynthetic process from arginine"/>
    <property type="evidence" value="ECO:0007669"/>
    <property type="project" value="TreeGrafter"/>
</dbReference>
<dbReference type="GO" id="GO:0050126">
    <property type="term" value="F:N-carbamoylputrescine amidase activity"/>
    <property type="evidence" value="ECO:0007669"/>
    <property type="project" value="TreeGrafter"/>
</dbReference>
<keyword evidence="6" id="KW-1185">Reference proteome</keyword>
<dbReference type="Proteomes" id="UP000029714">
    <property type="component" value="Unassembled WGS sequence"/>
</dbReference>
<proteinExistence type="predicted"/>
<organism evidence="5 6">
    <name type="scientific">Helicobacter saguini</name>
    <dbReference type="NCBI Taxonomy" id="1548018"/>
    <lineage>
        <taxon>Bacteria</taxon>
        <taxon>Pseudomonadati</taxon>
        <taxon>Campylobacterota</taxon>
        <taxon>Epsilonproteobacteria</taxon>
        <taxon>Campylobacterales</taxon>
        <taxon>Helicobacteraceae</taxon>
        <taxon>Helicobacter</taxon>
    </lineage>
</organism>
<dbReference type="Pfam" id="PF00795">
    <property type="entry name" value="CN_hydrolase"/>
    <property type="match status" value="1"/>
</dbReference>
<sequence length="231" mass="26850">MESNINSSVENTADSKKENLKNIESKLKNKKKIDLLLDISKAYKHTIIAPCIEYKEQGKFKGYYKNMLLLSGGKSHTYTQQRLIQYEHWNEASFFANDISKLPKLPLTFMANGFRFGVLFGFEAHFDEFWMEFKKAKIDVVLVPTASTFSSNERWEHLLNTHSFTNSCYVFRANRIGKIVANDGYEWDFYGHSFVAFGQDILDSLDENEGMLCVELDMNALNELKNSWKFR</sequence>
<evidence type="ECO:0000313" key="4">
    <source>
        <dbReference type="EMBL" id="MWV69145.1"/>
    </source>
</evidence>
<dbReference type="Proteomes" id="UP000477070">
    <property type="component" value="Unassembled WGS sequence"/>
</dbReference>
<comment type="caution">
    <text evidence="5">The sequence shown here is derived from an EMBL/GenBank/DDBJ whole genome shotgun (WGS) entry which is preliminary data.</text>
</comment>
<reference evidence="5 6" key="1">
    <citation type="journal article" date="2014" name="Genome Announc.">
        <title>Draft genome sequences of eight enterohepatic helicobacter species isolated from both laboratory and wild rodents.</title>
        <authorList>
            <person name="Sheh A."/>
            <person name="Shen Z."/>
            <person name="Fox J.G."/>
        </authorList>
    </citation>
    <scope>NUCLEOTIDE SEQUENCE [LARGE SCALE GENOMIC DNA]</scope>
    <source>
        <strain evidence="5 6">MIT 97-6194</strain>
    </source>
</reference>
<reference evidence="4 7" key="4">
    <citation type="submission" date="2019-12" db="EMBL/GenBank/DDBJ databases">
        <title>Multi-Generational Helicobacter saguini Isolates.</title>
        <authorList>
            <person name="Mannion A."/>
            <person name="Shen Z."/>
            <person name="Fox J.G."/>
        </authorList>
    </citation>
    <scope>NUCLEOTIDE SEQUENCE [LARGE SCALE GENOMIC DNA]</scope>
    <source>
        <strain evidence="4">16-048</strain>
        <strain evidence="7">16-048 (F4)</strain>
    </source>
</reference>
<dbReference type="EMBL" id="JRMP02000009">
    <property type="protein sequence ID" value="TLD94242.1"/>
    <property type="molecule type" value="Genomic_DNA"/>
</dbReference>
<evidence type="ECO:0000313" key="6">
    <source>
        <dbReference type="Proteomes" id="UP000029714"/>
    </source>
</evidence>
<name>A0A347VMB8_9HELI</name>
<reference evidence="5" key="3">
    <citation type="submission" date="2018-04" db="EMBL/GenBank/DDBJ databases">
        <authorList>
            <person name="Sheh A."/>
            <person name="Shen Z."/>
            <person name="Mannion A.J."/>
            <person name="Fox J.G."/>
        </authorList>
    </citation>
    <scope>NUCLEOTIDE SEQUENCE</scope>
    <source>
        <strain evidence="5">MIT 97-6194</strain>
    </source>
</reference>
<evidence type="ECO:0000259" key="3">
    <source>
        <dbReference type="Pfam" id="PF00795"/>
    </source>
</evidence>
<dbReference type="PANTHER" id="PTHR43674">
    <property type="entry name" value="NITRILASE C965.09-RELATED"/>
    <property type="match status" value="1"/>
</dbReference>
<keyword evidence="2" id="KW-0175">Coiled coil</keyword>
<feature type="coiled-coil region" evidence="2">
    <location>
        <begin position="6"/>
        <end position="33"/>
    </location>
</feature>
<accession>A0A347VMB8</accession>
<feature type="domain" description="CN hydrolase" evidence="3">
    <location>
        <begin position="33"/>
        <end position="225"/>
    </location>
</feature>
<gene>
    <name evidence="4" type="ORF">DCO61_03725</name>
    <name evidence="5" type="ORF">LS64_006720</name>
</gene>
<dbReference type="PANTHER" id="PTHR43674:SF2">
    <property type="entry name" value="BETA-UREIDOPROPIONASE"/>
    <property type="match status" value="1"/>
</dbReference>
<dbReference type="OrthoDB" id="5357560at2"/>
<dbReference type="InterPro" id="IPR036526">
    <property type="entry name" value="C-N_Hydrolase_sf"/>
</dbReference>
<dbReference type="InterPro" id="IPR050345">
    <property type="entry name" value="Aliph_Amidase/BUP"/>
</dbReference>
<keyword evidence="1 5" id="KW-0378">Hydrolase</keyword>
<evidence type="ECO:0000313" key="5">
    <source>
        <dbReference type="EMBL" id="TLD94242.1"/>
    </source>
</evidence>
<dbReference type="EMBL" id="QBIU01000001">
    <property type="protein sequence ID" value="MWV69145.1"/>
    <property type="molecule type" value="Genomic_DNA"/>
</dbReference>
<protein>
    <submittedName>
        <fullName evidence="5">Carbon-nitrogen hydrolase family protein</fullName>
    </submittedName>
</protein>
<evidence type="ECO:0000313" key="7">
    <source>
        <dbReference type="Proteomes" id="UP000477070"/>
    </source>
</evidence>
<dbReference type="InterPro" id="IPR003010">
    <property type="entry name" value="C-N_Hydrolase"/>
</dbReference>
<dbReference type="SUPFAM" id="SSF56317">
    <property type="entry name" value="Carbon-nitrogen hydrolase"/>
    <property type="match status" value="1"/>
</dbReference>
<evidence type="ECO:0000256" key="2">
    <source>
        <dbReference type="SAM" id="Coils"/>
    </source>
</evidence>
<evidence type="ECO:0000256" key="1">
    <source>
        <dbReference type="ARBA" id="ARBA00022801"/>
    </source>
</evidence>
<dbReference type="AlphaFoldDB" id="A0A347VMB8"/>
<dbReference type="CDD" id="cd07197">
    <property type="entry name" value="nitrilase"/>
    <property type="match status" value="1"/>
</dbReference>